<gene>
    <name evidence="1" type="ORF">DdX_07319</name>
</gene>
<proteinExistence type="predicted"/>
<comment type="caution">
    <text evidence="1">The sequence shown here is derived from an EMBL/GenBank/DDBJ whole genome shotgun (WGS) entry which is preliminary data.</text>
</comment>
<accession>A0AAD4N664</accession>
<protein>
    <submittedName>
        <fullName evidence="1">Uncharacterized protein</fullName>
    </submittedName>
</protein>
<dbReference type="Proteomes" id="UP001201812">
    <property type="component" value="Unassembled WGS sequence"/>
</dbReference>
<organism evidence="1 2">
    <name type="scientific">Ditylenchus destructor</name>
    <dbReference type="NCBI Taxonomy" id="166010"/>
    <lineage>
        <taxon>Eukaryota</taxon>
        <taxon>Metazoa</taxon>
        <taxon>Ecdysozoa</taxon>
        <taxon>Nematoda</taxon>
        <taxon>Chromadorea</taxon>
        <taxon>Rhabditida</taxon>
        <taxon>Tylenchina</taxon>
        <taxon>Tylenchomorpha</taxon>
        <taxon>Sphaerularioidea</taxon>
        <taxon>Anguinidae</taxon>
        <taxon>Anguininae</taxon>
        <taxon>Ditylenchus</taxon>
    </lineage>
</organism>
<dbReference type="EMBL" id="JAKKPZ010000010">
    <property type="protein sequence ID" value="KAI1716278.1"/>
    <property type="molecule type" value="Genomic_DNA"/>
</dbReference>
<evidence type="ECO:0000313" key="1">
    <source>
        <dbReference type="EMBL" id="KAI1716278.1"/>
    </source>
</evidence>
<name>A0AAD4N664_9BILA</name>
<sequence>MYGGGGSMKSKRNGRENVNSMESVMCSHLITLPNRVSVFVWSFHIDIDIDDDSENFNYFYQTFADFTTQFWLSKKQSLLFFAPYQLLLEKRGRDTIMWWQYFELILNK</sequence>
<dbReference type="AlphaFoldDB" id="A0AAD4N664"/>
<evidence type="ECO:0000313" key="2">
    <source>
        <dbReference type="Proteomes" id="UP001201812"/>
    </source>
</evidence>
<keyword evidence="2" id="KW-1185">Reference proteome</keyword>
<reference evidence="1" key="1">
    <citation type="submission" date="2022-01" db="EMBL/GenBank/DDBJ databases">
        <title>Genome Sequence Resource for Two Populations of Ditylenchus destructor, the Migratory Endoparasitic Phytonematode.</title>
        <authorList>
            <person name="Zhang H."/>
            <person name="Lin R."/>
            <person name="Xie B."/>
        </authorList>
    </citation>
    <scope>NUCLEOTIDE SEQUENCE</scope>
    <source>
        <strain evidence="1">BazhouSP</strain>
    </source>
</reference>